<dbReference type="STRING" id="93625.A0A409XL34"/>
<gene>
    <name evidence="2" type="ORF">CVT25_013881</name>
</gene>
<dbReference type="PROSITE" id="PS50879">
    <property type="entry name" value="RNASE_H_1"/>
    <property type="match status" value="1"/>
</dbReference>
<accession>A0A409XL34</accession>
<name>A0A409XL34_PSICY</name>
<sequence length="233" mass="26230">MVGASAVMYYAECNKPAQTIQYQLGQDTEYSTDNAEAVGVTLGCWMLRNSSRLGPLSSSIYTDSKNVIKATTTRTPKSGSYLVEELNKIAAGLMGHEQIQYHGEKFTLRWIPAHKNITGNETADMEAQRAAAGEQLAPQSLLLHYLRNRKLPISPKHLKSCMQISLNDEATRQWNTSHRKQSFANIDTGYPFNNFRKIQNTMTRTKANIYMQLRTGHIPLNSYLHHFGKSDSS</sequence>
<evidence type="ECO:0000313" key="2">
    <source>
        <dbReference type="EMBL" id="PPQ91505.1"/>
    </source>
</evidence>
<reference evidence="2 3" key="1">
    <citation type="journal article" date="2018" name="Evol. Lett.">
        <title>Horizontal gene cluster transfer increased hallucinogenic mushroom diversity.</title>
        <authorList>
            <person name="Reynolds H.T."/>
            <person name="Vijayakumar V."/>
            <person name="Gluck-Thaler E."/>
            <person name="Korotkin H.B."/>
            <person name="Matheny P.B."/>
            <person name="Slot J.C."/>
        </authorList>
    </citation>
    <scope>NUCLEOTIDE SEQUENCE [LARGE SCALE GENOMIC DNA]</scope>
    <source>
        <strain evidence="2 3">2631</strain>
    </source>
</reference>
<dbReference type="OrthoDB" id="3265515at2759"/>
<dbReference type="Proteomes" id="UP000283269">
    <property type="component" value="Unassembled WGS sequence"/>
</dbReference>
<proteinExistence type="predicted"/>
<dbReference type="Gene3D" id="3.30.420.10">
    <property type="entry name" value="Ribonuclease H-like superfamily/Ribonuclease H"/>
    <property type="match status" value="1"/>
</dbReference>
<organism evidence="2 3">
    <name type="scientific">Psilocybe cyanescens</name>
    <dbReference type="NCBI Taxonomy" id="93625"/>
    <lineage>
        <taxon>Eukaryota</taxon>
        <taxon>Fungi</taxon>
        <taxon>Dikarya</taxon>
        <taxon>Basidiomycota</taxon>
        <taxon>Agaricomycotina</taxon>
        <taxon>Agaricomycetes</taxon>
        <taxon>Agaricomycetidae</taxon>
        <taxon>Agaricales</taxon>
        <taxon>Agaricineae</taxon>
        <taxon>Strophariaceae</taxon>
        <taxon>Psilocybe</taxon>
    </lineage>
</organism>
<dbReference type="CDD" id="cd09276">
    <property type="entry name" value="Rnase_HI_RT_non_LTR"/>
    <property type="match status" value="1"/>
</dbReference>
<dbReference type="AlphaFoldDB" id="A0A409XL34"/>
<dbReference type="GO" id="GO:0003676">
    <property type="term" value="F:nucleic acid binding"/>
    <property type="evidence" value="ECO:0007669"/>
    <property type="project" value="InterPro"/>
</dbReference>
<dbReference type="SUPFAM" id="SSF53098">
    <property type="entry name" value="Ribonuclease H-like"/>
    <property type="match status" value="1"/>
</dbReference>
<dbReference type="InParanoid" id="A0A409XL34"/>
<comment type="caution">
    <text evidence="2">The sequence shown here is derived from an EMBL/GenBank/DDBJ whole genome shotgun (WGS) entry which is preliminary data.</text>
</comment>
<protein>
    <recommendedName>
        <fullName evidence="1">RNase H type-1 domain-containing protein</fullName>
    </recommendedName>
</protein>
<dbReference type="InterPro" id="IPR036397">
    <property type="entry name" value="RNaseH_sf"/>
</dbReference>
<evidence type="ECO:0000259" key="1">
    <source>
        <dbReference type="PROSITE" id="PS50879"/>
    </source>
</evidence>
<dbReference type="Pfam" id="PF00075">
    <property type="entry name" value="RNase_H"/>
    <property type="match status" value="1"/>
</dbReference>
<dbReference type="GO" id="GO:0004523">
    <property type="term" value="F:RNA-DNA hybrid ribonuclease activity"/>
    <property type="evidence" value="ECO:0007669"/>
    <property type="project" value="InterPro"/>
</dbReference>
<dbReference type="EMBL" id="NHYD01001341">
    <property type="protein sequence ID" value="PPQ91505.1"/>
    <property type="molecule type" value="Genomic_DNA"/>
</dbReference>
<feature type="domain" description="RNase H type-1" evidence="1">
    <location>
        <begin position="1"/>
        <end position="132"/>
    </location>
</feature>
<dbReference type="InterPro" id="IPR002156">
    <property type="entry name" value="RNaseH_domain"/>
</dbReference>
<evidence type="ECO:0000313" key="3">
    <source>
        <dbReference type="Proteomes" id="UP000283269"/>
    </source>
</evidence>
<keyword evidence="3" id="KW-1185">Reference proteome</keyword>
<dbReference type="InterPro" id="IPR012337">
    <property type="entry name" value="RNaseH-like_sf"/>
</dbReference>